<keyword evidence="3" id="KW-1185">Reference proteome</keyword>
<dbReference type="InterPro" id="IPR036010">
    <property type="entry name" value="2Fe-2S_ferredoxin-like_sf"/>
</dbReference>
<comment type="caution">
    <text evidence="2">The sequence shown here is derived from an EMBL/GenBank/DDBJ whole genome shotgun (WGS) entry which is preliminary data.</text>
</comment>
<dbReference type="STRING" id="1221996.QY95_02212"/>
<evidence type="ECO:0000259" key="1">
    <source>
        <dbReference type="Pfam" id="PF00111"/>
    </source>
</evidence>
<dbReference type="InterPro" id="IPR012675">
    <property type="entry name" value="Beta-grasp_dom_sf"/>
</dbReference>
<dbReference type="SUPFAM" id="SSF54292">
    <property type="entry name" value="2Fe-2S ferredoxin-like"/>
    <property type="match status" value="1"/>
</dbReference>
<reference evidence="2" key="1">
    <citation type="submission" date="2015-02" db="EMBL/GenBank/DDBJ databases">
        <title>Genome Assembly of Bacillaceae bacterium MTCC 8252.</title>
        <authorList>
            <person name="Verma A."/>
            <person name="Khatri I."/>
            <person name="Mual P."/>
            <person name="Subramanian S."/>
            <person name="Krishnamurthi S."/>
        </authorList>
    </citation>
    <scope>NUCLEOTIDE SEQUENCE [LARGE SCALE GENOMIC DNA]</scope>
    <source>
        <strain evidence="2">MTCC 8252</strain>
    </source>
</reference>
<accession>A0A0F5I387</accession>
<dbReference type="InterPro" id="IPR001041">
    <property type="entry name" value="2Fe-2S_ferredoxin-type"/>
</dbReference>
<feature type="domain" description="2Fe-2S ferredoxin-type" evidence="1">
    <location>
        <begin position="1"/>
        <end position="38"/>
    </location>
</feature>
<evidence type="ECO:0000313" key="2">
    <source>
        <dbReference type="EMBL" id="KKB39582.1"/>
    </source>
</evidence>
<evidence type="ECO:0000313" key="3">
    <source>
        <dbReference type="Proteomes" id="UP000031563"/>
    </source>
</evidence>
<organism evidence="2 3">
    <name type="scientific">Bacillus thermotolerans</name>
    <name type="common">Quasibacillus thermotolerans</name>
    <dbReference type="NCBI Taxonomy" id="1221996"/>
    <lineage>
        <taxon>Bacteria</taxon>
        <taxon>Bacillati</taxon>
        <taxon>Bacillota</taxon>
        <taxon>Bacilli</taxon>
        <taxon>Bacillales</taxon>
        <taxon>Bacillaceae</taxon>
        <taxon>Bacillus</taxon>
    </lineage>
</organism>
<proteinExistence type="predicted"/>
<dbReference type="EMBL" id="JWIR02000040">
    <property type="protein sequence ID" value="KKB39582.1"/>
    <property type="molecule type" value="Genomic_DNA"/>
</dbReference>
<dbReference type="Pfam" id="PF00111">
    <property type="entry name" value="Fer2"/>
    <property type="match status" value="1"/>
</dbReference>
<dbReference type="GO" id="GO:0051536">
    <property type="term" value="F:iron-sulfur cluster binding"/>
    <property type="evidence" value="ECO:0007669"/>
    <property type="project" value="InterPro"/>
</dbReference>
<protein>
    <recommendedName>
        <fullName evidence="1">2Fe-2S ferredoxin-type domain-containing protein</fullName>
    </recommendedName>
</protein>
<dbReference type="CDD" id="cd00207">
    <property type="entry name" value="fer2"/>
    <property type="match status" value="1"/>
</dbReference>
<dbReference type="Proteomes" id="UP000031563">
    <property type="component" value="Unassembled WGS sequence"/>
</dbReference>
<dbReference type="AlphaFoldDB" id="A0A0F5I387"/>
<name>A0A0F5I387_BACTR</name>
<gene>
    <name evidence="2" type="ORF">QY95_02212</name>
</gene>
<dbReference type="Gene3D" id="3.10.20.30">
    <property type="match status" value="1"/>
</dbReference>
<sequence>MCKVKVESGKFQLGLCSKTALDDLERRDGIVLACKTFPEEDVTITFVQ</sequence>